<accession>A0A9N7AXY4</accession>
<evidence type="ECO:0000313" key="2">
    <source>
        <dbReference type="Proteomes" id="UP000031910"/>
    </source>
</evidence>
<dbReference type="Proteomes" id="UP000031910">
    <property type="component" value="Chromosome"/>
</dbReference>
<dbReference type="EMBL" id="CP006959">
    <property type="protein sequence ID" value="AJK51389.1"/>
    <property type="molecule type" value="Genomic_DNA"/>
</dbReference>
<reference evidence="1 2" key="1">
    <citation type="submission" date="2013-12" db="EMBL/GenBank/DDBJ databases">
        <authorList>
            <person name="Wang R."/>
            <person name="Li Y."/>
            <person name="Zheng H."/>
            <person name="Xin J."/>
        </authorList>
    </citation>
    <scope>NUCLEOTIDE SEQUENCE [LARGE SCALE GENOMIC DNA]</scope>
    <source>
        <strain evidence="1 2">87001</strain>
    </source>
</reference>
<gene>
    <name evidence="1" type="ORF">MCCG_0420</name>
</gene>
<dbReference type="NCBIfam" id="TIGR02167">
    <property type="entry name" value="Liste_lipo_26"/>
    <property type="match status" value="2"/>
</dbReference>
<dbReference type="InterPro" id="IPR011889">
    <property type="entry name" value="Liste_lipo_26"/>
</dbReference>
<evidence type="ECO:0008006" key="3">
    <source>
        <dbReference type="Google" id="ProtNLM"/>
    </source>
</evidence>
<sequence>MKDKFKQAIYNADKTECLEIGYFENWKGVVEIEKFPETVKKVPNVLPKEITSLESAFSCNQNTYIDGIQCWDTSNVTDMNYMFCWAENFNQDISSWNTSNVIDMSSMFCFAESFNQPIGN</sequence>
<keyword evidence="2" id="KW-1185">Reference proteome</keyword>
<dbReference type="Pfam" id="PF03382">
    <property type="entry name" value="DUF285"/>
    <property type="match status" value="1"/>
</dbReference>
<name>A0A9N7AXY4_MYCCC</name>
<proteinExistence type="predicted"/>
<organism evidence="1 2">
    <name type="scientific">Mycoplasma capricolum subsp. capripneumoniae 87001</name>
    <dbReference type="NCBI Taxonomy" id="1124992"/>
    <lineage>
        <taxon>Bacteria</taxon>
        <taxon>Bacillati</taxon>
        <taxon>Mycoplasmatota</taxon>
        <taxon>Mollicutes</taxon>
        <taxon>Mycoplasmataceae</taxon>
        <taxon>Mycoplasma</taxon>
    </lineage>
</organism>
<evidence type="ECO:0000313" key="1">
    <source>
        <dbReference type="EMBL" id="AJK51389.1"/>
    </source>
</evidence>
<protein>
    <recommendedName>
        <fullName evidence="3">BspA family leucine-rich repeat surface protein</fullName>
    </recommendedName>
</protein>
<dbReference type="AlphaFoldDB" id="A0A9N7AXY4"/>
<dbReference type="KEGG" id="mcai:MCCG_0420"/>
<dbReference type="InterPro" id="IPR005046">
    <property type="entry name" value="DUF285"/>
</dbReference>